<dbReference type="InterPro" id="IPR052036">
    <property type="entry name" value="Hydrolase/PRTase-associated"/>
</dbReference>
<dbReference type="PANTHER" id="PTHR31299">
    <property type="entry name" value="ESTERASE, PUTATIVE (AFU_ORTHOLOGUE AFUA_1G05850)-RELATED"/>
    <property type="match status" value="1"/>
</dbReference>
<accession>A0A3B0UAL7</accession>
<dbReference type="InterPro" id="IPR007815">
    <property type="entry name" value="Emycin_Estase"/>
</dbReference>
<dbReference type="CDD" id="cd14728">
    <property type="entry name" value="Ere-like"/>
    <property type="match status" value="1"/>
</dbReference>
<dbReference type="AlphaFoldDB" id="A0A3B0UAL7"/>
<keyword evidence="1" id="KW-0489">Methyltransferase</keyword>
<dbReference type="GO" id="GO:0004719">
    <property type="term" value="F:protein-L-isoaspartate (D-aspartate) O-methyltransferase activity"/>
    <property type="evidence" value="ECO:0007669"/>
    <property type="project" value="UniProtKB-EC"/>
</dbReference>
<name>A0A3B0UAL7_9ZZZZ</name>
<dbReference type="GO" id="GO:0046677">
    <property type="term" value="P:response to antibiotic"/>
    <property type="evidence" value="ECO:0007669"/>
    <property type="project" value="InterPro"/>
</dbReference>
<dbReference type="InterPro" id="IPR014622">
    <property type="entry name" value="UCP036794_erythomycin"/>
</dbReference>
<dbReference type="GO" id="GO:0032259">
    <property type="term" value="P:methylation"/>
    <property type="evidence" value="ECO:0007669"/>
    <property type="project" value="UniProtKB-KW"/>
</dbReference>
<dbReference type="Gene3D" id="3.40.50.1820">
    <property type="entry name" value="alpha/beta hydrolase"/>
    <property type="match status" value="1"/>
</dbReference>
<sequence>APTLLIVGGEDGEVIALNRQAHAALGGEKLLRIVPGAGHLFEEPGTLERATELARTWFEHYLVAPHAAPIPAQPAKTAREHIRDAAEPLPPLDDPTFAAAFDRFGEKRVVLLGEASHGTSEFYRARAAITRRLIKEHGFTIVAVEADWPDAASVNRDIRQHPDHSSRTSAFTRFPTWMWRNTDFEDFVRFLRRHNVGKAGGEMVSFYGLDLYSMNASIAQVLKYLDRVDPEAAELARARYGCLAPWSSEPAAYGRAMLTKGYGQCEEPVIRILTDLLEQELKYIADDGDDYFDATQNARVVADAEHYYRLMYYGSHGSWNLRDRHMFVTLKAILDHAGPEAKAVVWAHNSHIGDARFTEMGQERKELNIGQLCRQEFGNDCALIGFGTHTGTVAAASDWDGPMEIKNVRPSRPDSYEFLCHQVDQERFLLDFADDAPAKLRQVLTEALLERYIGVIYRPETERWSHYSQSILARQYDAFVWFDTTHAITPLPPVAQPQQGGDETYPFGL</sequence>
<dbReference type="Gene3D" id="3.30.1870.10">
    <property type="entry name" value="EreA-like, domain 2"/>
    <property type="match status" value="1"/>
</dbReference>
<dbReference type="PIRSF" id="PIRSF036794">
    <property type="entry name" value="UCP_erythr_ester"/>
    <property type="match status" value="1"/>
</dbReference>
<dbReference type="Gene3D" id="3.40.1660.10">
    <property type="entry name" value="EreA-like (biosynthetic domain)"/>
    <property type="match status" value="1"/>
</dbReference>
<dbReference type="PANTHER" id="PTHR31299:SF0">
    <property type="entry name" value="ESTERASE, PUTATIVE (AFU_ORTHOLOGUE AFUA_1G05850)-RELATED"/>
    <property type="match status" value="1"/>
</dbReference>
<proteinExistence type="predicted"/>
<dbReference type="SUPFAM" id="SSF53474">
    <property type="entry name" value="alpha/beta-Hydrolases"/>
    <property type="match status" value="1"/>
</dbReference>
<dbReference type="EMBL" id="UOEO01000176">
    <property type="protein sequence ID" value="VAW21599.1"/>
    <property type="molecule type" value="Genomic_DNA"/>
</dbReference>
<dbReference type="Pfam" id="PF05139">
    <property type="entry name" value="Erythro_esteras"/>
    <property type="match status" value="1"/>
</dbReference>
<organism evidence="1">
    <name type="scientific">hydrothermal vent metagenome</name>
    <dbReference type="NCBI Taxonomy" id="652676"/>
    <lineage>
        <taxon>unclassified sequences</taxon>
        <taxon>metagenomes</taxon>
        <taxon>ecological metagenomes</taxon>
    </lineage>
</organism>
<keyword evidence="1" id="KW-0808">Transferase</keyword>
<dbReference type="InterPro" id="IPR029058">
    <property type="entry name" value="AB_hydrolase_fold"/>
</dbReference>
<protein>
    <submittedName>
        <fullName evidence="1">Protein-L-isoaspartate O-methyltransferase / Erythromycin esterase homolog</fullName>
        <ecNumber evidence="1">2.1.1.77</ecNumber>
    </submittedName>
</protein>
<gene>
    <name evidence="1" type="ORF">MNBD_ALPHA12-2222</name>
</gene>
<dbReference type="SUPFAM" id="SSF159501">
    <property type="entry name" value="EreA/ChaN-like"/>
    <property type="match status" value="1"/>
</dbReference>
<evidence type="ECO:0000313" key="1">
    <source>
        <dbReference type="EMBL" id="VAW21599.1"/>
    </source>
</evidence>
<feature type="non-terminal residue" evidence="1">
    <location>
        <position position="1"/>
    </location>
</feature>
<dbReference type="EC" id="2.1.1.77" evidence="1"/>
<reference evidence="1" key="1">
    <citation type="submission" date="2018-06" db="EMBL/GenBank/DDBJ databases">
        <authorList>
            <person name="Zhirakovskaya E."/>
        </authorList>
    </citation>
    <scope>NUCLEOTIDE SEQUENCE</scope>
</reference>